<reference evidence="3" key="1">
    <citation type="submission" date="2025-08" db="UniProtKB">
        <authorList>
            <consortium name="RefSeq"/>
        </authorList>
    </citation>
    <scope>IDENTIFICATION</scope>
    <source>
        <tissue evidence="3">Blood</tissue>
    </source>
</reference>
<keyword evidence="2" id="KW-1185">Reference proteome</keyword>
<name>A0A6P9F6S0_ZALCA</name>
<dbReference type="KEGG" id="zca:118356453"/>
<gene>
    <name evidence="3" type="primary">LOC118356453</name>
</gene>
<dbReference type="AlphaFoldDB" id="A0A6P9F6S0"/>
<evidence type="ECO:0000313" key="2">
    <source>
        <dbReference type="Proteomes" id="UP000515165"/>
    </source>
</evidence>
<protein>
    <submittedName>
        <fullName evidence="3">Uncharacterized protein LOC118356453</fullName>
    </submittedName>
</protein>
<dbReference type="GeneID" id="118356453"/>
<proteinExistence type="predicted"/>
<evidence type="ECO:0000313" key="3">
    <source>
        <dbReference type="RefSeq" id="XP_035581146.1"/>
    </source>
</evidence>
<dbReference type="Proteomes" id="UP000515165">
    <property type="component" value="Chromosome 17"/>
</dbReference>
<evidence type="ECO:0000256" key="1">
    <source>
        <dbReference type="SAM" id="MobiDB-lite"/>
    </source>
</evidence>
<feature type="region of interest" description="Disordered" evidence="1">
    <location>
        <begin position="147"/>
        <end position="201"/>
    </location>
</feature>
<feature type="compositionally biased region" description="Basic and acidic residues" evidence="1">
    <location>
        <begin position="94"/>
        <end position="105"/>
    </location>
</feature>
<organism evidence="2 3">
    <name type="scientific">Zalophus californianus</name>
    <name type="common">California sealion</name>
    <dbReference type="NCBI Taxonomy" id="9704"/>
    <lineage>
        <taxon>Eukaryota</taxon>
        <taxon>Metazoa</taxon>
        <taxon>Chordata</taxon>
        <taxon>Craniata</taxon>
        <taxon>Vertebrata</taxon>
        <taxon>Euteleostomi</taxon>
        <taxon>Mammalia</taxon>
        <taxon>Eutheria</taxon>
        <taxon>Laurasiatheria</taxon>
        <taxon>Carnivora</taxon>
        <taxon>Caniformia</taxon>
        <taxon>Pinnipedia</taxon>
        <taxon>Otariidae</taxon>
        <taxon>Zalophus</taxon>
    </lineage>
</organism>
<accession>A0A6P9F6S0</accession>
<feature type="region of interest" description="Disordered" evidence="1">
    <location>
        <begin position="94"/>
        <end position="114"/>
    </location>
</feature>
<sequence length="212" mass="22754">MEKRQGKRTFVPCSNISCTAGGPGSGLGDARHTEMTQTRALPLWRCQSCEGDSCVNRGSKTSARMHQTGWRIRVGFLKEVMSRRSRVLTDEELAKTKRAHDHTDVRGWNGAGHRANPWAPASSALEEGAKTCLLETISRSLEKSGEWTACSTDGGSRRGALGAPDGGSQRNRCREPPSVVSAAGLSPAGGNSQNVDGGHDLHHTLGHLLHIH</sequence>
<dbReference type="OrthoDB" id="10640111at2759"/>
<dbReference type="RefSeq" id="XP_035581146.1">
    <property type="nucleotide sequence ID" value="XM_035725253.1"/>
</dbReference>